<name>A0A2W1M0K5_9BACL</name>
<feature type="signal peptide" evidence="1">
    <location>
        <begin position="1"/>
        <end position="21"/>
    </location>
</feature>
<sequence length="154" mass="16908">MKKVLLVISVLLLFVSCKSNTETEDKLSPVFYSNGIALIGVEGTIGILGPEFIANKVNKYMWHFWGTSDELALRPFRVEAINLNTEQKVKALVENGGTPQEELVWEYDSIAGPNNGADAHVPSNLKLPLAGIWQLDAYLGGKHKGSIVVEVNEE</sequence>
<accession>A0A2W1M0K5</accession>
<feature type="chain" id="PRO_5039716976" description="DUF4871 domain-containing protein" evidence="1">
    <location>
        <begin position="22"/>
        <end position="154"/>
    </location>
</feature>
<protein>
    <recommendedName>
        <fullName evidence="4">DUF4871 domain-containing protein</fullName>
    </recommendedName>
</protein>
<keyword evidence="3" id="KW-1185">Reference proteome</keyword>
<proteinExistence type="predicted"/>
<dbReference type="OrthoDB" id="2381403at2"/>
<dbReference type="RefSeq" id="WP_111145105.1">
    <property type="nucleotide sequence ID" value="NZ_QKRB01000028.1"/>
</dbReference>
<reference evidence="2 3" key="1">
    <citation type="submission" date="2018-06" db="EMBL/GenBank/DDBJ databases">
        <title>Paenibacillus imtechensis sp. nov.</title>
        <authorList>
            <person name="Pinnaka A.K."/>
            <person name="Singh H."/>
            <person name="Kaur M."/>
        </authorList>
    </citation>
    <scope>NUCLEOTIDE SEQUENCE [LARGE SCALE GENOMIC DNA]</scope>
    <source>
        <strain evidence="2 3">SMB1</strain>
    </source>
</reference>
<dbReference type="PROSITE" id="PS51257">
    <property type="entry name" value="PROKAR_LIPOPROTEIN"/>
    <property type="match status" value="1"/>
</dbReference>
<organism evidence="2 3">
    <name type="scientific">Paenibacillus sambharensis</name>
    <dbReference type="NCBI Taxonomy" id="1803190"/>
    <lineage>
        <taxon>Bacteria</taxon>
        <taxon>Bacillati</taxon>
        <taxon>Bacillota</taxon>
        <taxon>Bacilli</taxon>
        <taxon>Bacillales</taxon>
        <taxon>Paenibacillaceae</taxon>
        <taxon>Paenibacillus</taxon>
    </lineage>
</organism>
<evidence type="ECO:0000256" key="1">
    <source>
        <dbReference type="SAM" id="SignalP"/>
    </source>
</evidence>
<gene>
    <name evidence="2" type="ORF">DNH61_02480</name>
</gene>
<dbReference type="Gene3D" id="2.60.40.3830">
    <property type="match status" value="1"/>
</dbReference>
<dbReference type="AlphaFoldDB" id="A0A2W1M0K5"/>
<comment type="caution">
    <text evidence="2">The sequence shown here is derived from an EMBL/GenBank/DDBJ whole genome shotgun (WGS) entry which is preliminary data.</text>
</comment>
<evidence type="ECO:0000313" key="3">
    <source>
        <dbReference type="Proteomes" id="UP000249522"/>
    </source>
</evidence>
<dbReference type="Proteomes" id="UP000249522">
    <property type="component" value="Unassembled WGS sequence"/>
</dbReference>
<dbReference type="EMBL" id="QKRB01000028">
    <property type="protein sequence ID" value="PZD97247.1"/>
    <property type="molecule type" value="Genomic_DNA"/>
</dbReference>
<evidence type="ECO:0000313" key="2">
    <source>
        <dbReference type="EMBL" id="PZD97247.1"/>
    </source>
</evidence>
<evidence type="ECO:0008006" key="4">
    <source>
        <dbReference type="Google" id="ProtNLM"/>
    </source>
</evidence>
<keyword evidence="1" id="KW-0732">Signal</keyword>